<sequence>MTLSRDVLAEVFGTVLLGSASAAGFGYVLAVLTWPSIGSS</sequence>
<keyword evidence="1" id="KW-0472">Membrane</keyword>
<dbReference type="EMBL" id="JAXCEH010000027">
    <property type="protein sequence ID" value="MFA1558074.1"/>
    <property type="molecule type" value="Genomic_DNA"/>
</dbReference>
<evidence type="ECO:0008006" key="4">
    <source>
        <dbReference type="Google" id="ProtNLM"/>
    </source>
</evidence>
<keyword evidence="1" id="KW-1133">Transmembrane helix</keyword>
<evidence type="ECO:0000256" key="1">
    <source>
        <dbReference type="SAM" id="Phobius"/>
    </source>
</evidence>
<dbReference type="Proteomes" id="UP001569904">
    <property type="component" value="Unassembled WGS sequence"/>
</dbReference>
<organism evidence="2 3">
    <name type="scientific">Actinomadura chokoriensis</name>
    <dbReference type="NCBI Taxonomy" id="454156"/>
    <lineage>
        <taxon>Bacteria</taxon>
        <taxon>Bacillati</taxon>
        <taxon>Actinomycetota</taxon>
        <taxon>Actinomycetes</taxon>
        <taxon>Streptosporangiales</taxon>
        <taxon>Thermomonosporaceae</taxon>
        <taxon>Actinomadura</taxon>
    </lineage>
</organism>
<name>A0ABV4R584_9ACTN</name>
<comment type="caution">
    <text evidence="2">The sequence shown here is derived from an EMBL/GenBank/DDBJ whole genome shotgun (WGS) entry which is preliminary data.</text>
</comment>
<evidence type="ECO:0000313" key="2">
    <source>
        <dbReference type="EMBL" id="MFA1558074.1"/>
    </source>
</evidence>
<evidence type="ECO:0000313" key="3">
    <source>
        <dbReference type="Proteomes" id="UP001569904"/>
    </source>
</evidence>
<gene>
    <name evidence="2" type="ORF">SM436_30690</name>
</gene>
<accession>A0ABV4R584</accession>
<keyword evidence="3" id="KW-1185">Reference proteome</keyword>
<reference evidence="2 3" key="1">
    <citation type="submission" date="2023-11" db="EMBL/GenBank/DDBJ databases">
        <title>Actinomadura monticuli sp. nov., isolated from volcanic ash.</title>
        <authorList>
            <person name="Lee S.D."/>
            <person name="Yang H."/>
            <person name="Kim I.S."/>
        </authorList>
    </citation>
    <scope>NUCLEOTIDE SEQUENCE [LARGE SCALE GENOMIC DNA]</scope>
    <source>
        <strain evidence="2 3">DSM 45346</strain>
    </source>
</reference>
<proteinExistence type="predicted"/>
<feature type="transmembrane region" description="Helical" evidence="1">
    <location>
        <begin position="12"/>
        <end position="34"/>
    </location>
</feature>
<keyword evidence="1" id="KW-0812">Transmembrane</keyword>
<dbReference type="RefSeq" id="WP_371944965.1">
    <property type="nucleotide sequence ID" value="NZ_JAXCEH010000027.1"/>
</dbReference>
<protein>
    <recommendedName>
        <fullName evidence="4">Aquaporin family protein</fullName>
    </recommendedName>
</protein>